<protein>
    <recommendedName>
        <fullName evidence="19">Matrix metalloproteinase</fullName>
    </recommendedName>
</protein>
<dbReference type="PRINTS" id="PR00138">
    <property type="entry name" value="MATRIXIN"/>
</dbReference>
<comment type="caution">
    <text evidence="17">The sequence shown here is derived from an EMBL/GenBank/DDBJ whole genome shotgun (WGS) entry which is preliminary data.</text>
</comment>
<dbReference type="GO" id="GO:0030574">
    <property type="term" value="P:collagen catabolic process"/>
    <property type="evidence" value="ECO:0007669"/>
    <property type="project" value="UniProtKB-KW"/>
</dbReference>
<feature type="domain" description="Peptidoglycan binding-like" evidence="16">
    <location>
        <begin position="33"/>
        <end position="94"/>
    </location>
</feature>
<comment type="subcellular location">
    <subcellularLocation>
        <location evidence="1">Secreted</location>
    </subcellularLocation>
</comment>
<dbReference type="Pfam" id="PF00413">
    <property type="entry name" value="Peptidase_M10"/>
    <property type="match status" value="1"/>
</dbReference>
<feature type="binding site" evidence="13">
    <location>
        <position position="131"/>
    </location>
    <ligand>
        <name>Ca(2+)</name>
        <dbReference type="ChEBI" id="CHEBI:29108"/>
        <label>1</label>
    </ligand>
</feature>
<comment type="cofactor">
    <cofactor evidence="13">
        <name>Ca(2+)</name>
        <dbReference type="ChEBI" id="CHEBI:29108"/>
    </cofactor>
    <text evidence="13">Can bind about 5 Ca(2+) ions per subunit.</text>
</comment>
<reference evidence="17 18" key="1">
    <citation type="journal article" date="2024" name="Genome Biol. Evol.">
        <title>Chromosome-level genome assembly of the viviparous eelpout Zoarces viviparus.</title>
        <authorList>
            <person name="Fuhrmann N."/>
            <person name="Brasseur M.V."/>
            <person name="Bakowski C.E."/>
            <person name="Podsiadlowski L."/>
            <person name="Prost S."/>
            <person name="Krehenwinkel H."/>
            <person name="Mayer C."/>
        </authorList>
    </citation>
    <scope>NUCLEOTIDE SEQUENCE [LARGE SCALE GENOMIC DNA]</scope>
    <source>
        <strain evidence="17">NO-MEL_2022_Ind0_liver</strain>
    </source>
</reference>
<accession>A0AAW1EED9</accession>
<dbReference type="PANTHER" id="PTHR10201">
    <property type="entry name" value="MATRIX METALLOPROTEINASE"/>
    <property type="match status" value="1"/>
</dbReference>
<keyword evidence="18" id="KW-1185">Reference proteome</keyword>
<keyword evidence="11" id="KW-1015">Disulfide bond</keyword>
<evidence type="ECO:0008006" key="19">
    <source>
        <dbReference type="Google" id="ProtNLM"/>
    </source>
</evidence>
<dbReference type="EMBL" id="JBCEZU010000329">
    <property type="protein sequence ID" value="KAK9520600.1"/>
    <property type="molecule type" value="Genomic_DNA"/>
</dbReference>
<evidence type="ECO:0000313" key="17">
    <source>
        <dbReference type="EMBL" id="KAK9520600.1"/>
    </source>
</evidence>
<evidence type="ECO:0000256" key="3">
    <source>
        <dbReference type="ARBA" id="ARBA00022670"/>
    </source>
</evidence>
<name>A0AAW1EED9_ZOAVI</name>
<dbReference type="SUPFAM" id="SSF55486">
    <property type="entry name" value="Metalloproteases ('zincins'), catalytic domain"/>
    <property type="match status" value="1"/>
</dbReference>
<evidence type="ECO:0000259" key="16">
    <source>
        <dbReference type="Pfam" id="PF01471"/>
    </source>
</evidence>
<dbReference type="InterPro" id="IPR024079">
    <property type="entry name" value="MetalloPept_cat_dom_sf"/>
</dbReference>
<dbReference type="GO" id="GO:0031012">
    <property type="term" value="C:extracellular matrix"/>
    <property type="evidence" value="ECO:0007669"/>
    <property type="project" value="InterPro"/>
</dbReference>
<keyword evidence="10" id="KW-0865">Zymogen</keyword>
<keyword evidence="5 14" id="KW-0732">Signal</keyword>
<dbReference type="InterPro" id="IPR001818">
    <property type="entry name" value="Pept_M10_metallopeptidase"/>
</dbReference>
<gene>
    <name evidence="17" type="ORF">VZT92_020474</name>
</gene>
<feature type="binding site" evidence="13">
    <location>
        <position position="165"/>
    </location>
    <ligand>
        <name>Ca(2+)</name>
        <dbReference type="ChEBI" id="CHEBI:29108"/>
        <label>2</label>
    </ligand>
</feature>
<feature type="domain" description="Peptidase M10 metallopeptidase" evidence="15">
    <location>
        <begin position="115"/>
        <end position="166"/>
    </location>
</feature>
<evidence type="ECO:0000256" key="2">
    <source>
        <dbReference type="ARBA" id="ARBA00022525"/>
    </source>
</evidence>
<dbReference type="Pfam" id="PF01471">
    <property type="entry name" value="PG_binding_1"/>
    <property type="match status" value="1"/>
</dbReference>
<dbReference type="GO" id="GO:0005615">
    <property type="term" value="C:extracellular space"/>
    <property type="evidence" value="ECO:0007669"/>
    <property type="project" value="TreeGrafter"/>
</dbReference>
<dbReference type="GO" id="GO:0004222">
    <property type="term" value="F:metalloendopeptidase activity"/>
    <property type="evidence" value="ECO:0007669"/>
    <property type="project" value="InterPro"/>
</dbReference>
<dbReference type="InterPro" id="IPR021190">
    <property type="entry name" value="Pept_M10A"/>
</dbReference>
<evidence type="ECO:0000256" key="4">
    <source>
        <dbReference type="ARBA" id="ARBA00022723"/>
    </source>
</evidence>
<evidence type="ECO:0000256" key="14">
    <source>
        <dbReference type="SAM" id="SignalP"/>
    </source>
</evidence>
<evidence type="ECO:0000256" key="1">
    <source>
        <dbReference type="ARBA" id="ARBA00004613"/>
    </source>
</evidence>
<dbReference type="InterPro" id="IPR021158">
    <property type="entry name" value="Pept_M10A_Zn_BS"/>
</dbReference>
<evidence type="ECO:0000259" key="15">
    <source>
        <dbReference type="Pfam" id="PF00413"/>
    </source>
</evidence>
<dbReference type="GO" id="GO:0008270">
    <property type="term" value="F:zinc ion binding"/>
    <property type="evidence" value="ECO:0007669"/>
    <property type="project" value="InterPro"/>
</dbReference>
<dbReference type="GO" id="GO:0006508">
    <property type="term" value="P:proteolysis"/>
    <property type="evidence" value="ECO:0007669"/>
    <property type="project" value="UniProtKB-KW"/>
</dbReference>
<evidence type="ECO:0000256" key="12">
    <source>
        <dbReference type="ARBA" id="ARBA00023180"/>
    </source>
</evidence>
<evidence type="ECO:0000256" key="8">
    <source>
        <dbReference type="ARBA" id="ARBA00023049"/>
    </source>
</evidence>
<dbReference type="GO" id="GO:0030198">
    <property type="term" value="P:extracellular matrix organization"/>
    <property type="evidence" value="ECO:0007669"/>
    <property type="project" value="TreeGrafter"/>
</dbReference>
<evidence type="ECO:0000256" key="13">
    <source>
        <dbReference type="PIRSR" id="PIRSR621190-2"/>
    </source>
</evidence>
<evidence type="ECO:0000256" key="7">
    <source>
        <dbReference type="ARBA" id="ARBA00022833"/>
    </source>
</evidence>
<evidence type="ECO:0000256" key="11">
    <source>
        <dbReference type="ARBA" id="ARBA00023157"/>
    </source>
</evidence>
<dbReference type="InterPro" id="IPR002477">
    <property type="entry name" value="Peptidoglycan-bd-like"/>
</dbReference>
<feature type="chain" id="PRO_5043923414" description="Matrix metalloproteinase" evidence="14">
    <location>
        <begin position="18"/>
        <end position="187"/>
    </location>
</feature>
<dbReference type="SUPFAM" id="SSF47090">
    <property type="entry name" value="PGBD-like"/>
    <property type="match status" value="1"/>
</dbReference>
<dbReference type="AlphaFoldDB" id="A0AAW1EED9"/>
<sequence length="187" mass="21642">MELLWLWITVLGSLALAEVLWTLPIDQDQWPRPEDVELAEGYLRRFYNPSPGGSVSRRRVRSTSSTMEEEIREMQTFFGLRETGGLDSTTLVVMREPRCGVPDAENFSFYPEKPQWKNNTITYMIAKYTPDMKREDVEKSFRSALKMWSDAAPLRFIEVNHGKADIASPSRELPFIVHNNTQRKSPL</sequence>
<keyword evidence="6" id="KW-0378">Hydrolase</keyword>
<dbReference type="InterPro" id="IPR036365">
    <property type="entry name" value="PGBD-like_sf"/>
</dbReference>
<keyword evidence="8" id="KW-0482">Metalloprotease</keyword>
<dbReference type="Proteomes" id="UP001488805">
    <property type="component" value="Unassembled WGS sequence"/>
</dbReference>
<organism evidence="17 18">
    <name type="scientific">Zoarces viviparus</name>
    <name type="common">Viviparous eelpout</name>
    <name type="synonym">Blennius viviparus</name>
    <dbReference type="NCBI Taxonomy" id="48416"/>
    <lineage>
        <taxon>Eukaryota</taxon>
        <taxon>Metazoa</taxon>
        <taxon>Chordata</taxon>
        <taxon>Craniata</taxon>
        <taxon>Vertebrata</taxon>
        <taxon>Euteleostomi</taxon>
        <taxon>Actinopterygii</taxon>
        <taxon>Neopterygii</taxon>
        <taxon>Teleostei</taxon>
        <taxon>Neoteleostei</taxon>
        <taxon>Acanthomorphata</taxon>
        <taxon>Eupercaria</taxon>
        <taxon>Perciformes</taxon>
        <taxon>Cottioidei</taxon>
        <taxon>Zoarcales</taxon>
        <taxon>Zoarcidae</taxon>
        <taxon>Zoarcinae</taxon>
        <taxon>Zoarces</taxon>
    </lineage>
</organism>
<keyword evidence="3" id="KW-0645">Protease</keyword>
<comment type="cofactor">
    <cofactor evidence="13">
        <name>Zn(2+)</name>
        <dbReference type="ChEBI" id="CHEBI:29105"/>
    </cofactor>
    <text evidence="13">Binds 2 Zn(2+) ions per subunit.</text>
</comment>
<evidence type="ECO:0000256" key="5">
    <source>
        <dbReference type="ARBA" id="ARBA00022729"/>
    </source>
</evidence>
<evidence type="ECO:0000256" key="9">
    <source>
        <dbReference type="ARBA" id="ARBA00023105"/>
    </source>
</evidence>
<dbReference type="Gene3D" id="3.40.390.10">
    <property type="entry name" value="Collagenase (Catalytic Domain)"/>
    <property type="match status" value="1"/>
</dbReference>
<dbReference type="PANTHER" id="PTHR10201:SF165">
    <property type="entry name" value="COLLAGENASE 3"/>
    <property type="match status" value="1"/>
</dbReference>
<feature type="signal peptide" evidence="14">
    <location>
        <begin position="1"/>
        <end position="17"/>
    </location>
</feature>
<keyword evidence="13" id="KW-0106">Calcium</keyword>
<evidence type="ECO:0000313" key="18">
    <source>
        <dbReference type="Proteomes" id="UP001488805"/>
    </source>
</evidence>
<proteinExistence type="predicted"/>
<evidence type="ECO:0000256" key="10">
    <source>
        <dbReference type="ARBA" id="ARBA00023145"/>
    </source>
</evidence>
<keyword evidence="9" id="KW-0177">Collagen degradation</keyword>
<evidence type="ECO:0000256" key="6">
    <source>
        <dbReference type="ARBA" id="ARBA00022801"/>
    </source>
</evidence>
<keyword evidence="2" id="KW-0964">Secreted</keyword>
<dbReference type="PROSITE" id="PS00546">
    <property type="entry name" value="CYSTEINE_SWITCH"/>
    <property type="match status" value="1"/>
</dbReference>
<keyword evidence="4 13" id="KW-0479">Metal-binding</keyword>
<keyword evidence="12" id="KW-0325">Glycoprotein</keyword>
<keyword evidence="7 13" id="KW-0862">Zinc</keyword>
<feature type="binding site" description="in inhibited form" evidence="13">
    <location>
        <position position="99"/>
    </location>
    <ligand>
        <name>Zn(2+)</name>
        <dbReference type="ChEBI" id="CHEBI:29105"/>
        <label>2</label>
        <note>catalytic</note>
    </ligand>
</feature>